<dbReference type="EMBL" id="LR797017">
    <property type="protein sequence ID" value="CAB4181803.1"/>
    <property type="molecule type" value="Genomic_DNA"/>
</dbReference>
<dbReference type="EMBL" id="LR797245">
    <property type="protein sequence ID" value="CAB4195516.1"/>
    <property type="molecule type" value="Genomic_DNA"/>
</dbReference>
<reference evidence="5" key="1">
    <citation type="submission" date="2020-05" db="EMBL/GenBank/DDBJ databases">
        <authorList>
            <person name="Chiriac C."/>
            <person name="Salcher M."/>
            <person name="Ghai R."/>
            <person name="Kavagutti S V."/>
        </authorList>
    </citation>
    <scope>NUCLEOTIDE SEQUENCE</scope>
</reference>
<keyword evidence="1" id="KW-0812">Transmembrane</keyword>
<evidence type="ECO:0000313" key="4">
    <source>
        <dbReference type="EMBL" id="CAB4195516.1"/>
    </source>
</evidence>
<gene>
    <name evidence="3" type="ORF">UFOVP1070_67</name>
    <name evidence="4" type="ORF">UFOVP1302_16</name>
    <name evidence="5" type="ORF">UFOVP1416_15</name>
    <name evidence="2" type="ORF">UFOVP895_19</name>
</gene>
<organism evidence="5">
    <name type="scientific">uncultured Caudovirales phage</name>
    <dbReference type="NCBI Taxonomy" id="2100421"/>
    <lineage>
        <taxon>Viruses</taxon>
        <taxon>Duplodnaviria</taxon>
        <taxon>Heunggongvirae</taxon>
        <taxon>Uroviricota</taxon>
        <taxon>Caudoviricetes</taxon>
        <taxon>Peduoviridae</taxon>
        <taxon>Maltschvirus</taxon>
        <taxon>Maltschvirus maltsch</taxon>
    </lineage>
</organism>
<name>A0A6J5SD86_9CAUD</name>
<evidence type="ECO:0000313" key="5">
    <source>
        <dbReference type="EMBL" id="CAB4211670.1"/>
    </source>
</evidence>
<evidence type="ECO:0000313" key="3">
    <source>
        <dbReference type="EMBL" id="CAB4181803.1"/>
    </source>
</evidence>
<dbReference type="EMBL" id="LR797379">
    <property type="protein sequence ID" value="CAB4211670.1"/>
    <property type="molecule type" value="Genomic_DNA"/>
</dbReference>
<accession>A0A6J5SD86</accession>
<evidence type="ECO:0000256" key="1">
    <source>
        <dbReference type="SAM" id="Phobius"/>
    </source>
</evidence>
<proteinExistence type="predicted"/>
<keyword evidence="1" id="KW-1133">Transmembrane helix</keyword>
<evidence type="ECO:0000313" key="2">
    <source>
        <dbReference type="EMBL" id="CAB4169469.1"/>
    </source>
</evidence>
<protein>
    <submittedName>
        <fullName evidence="5">Uncharacterized protein</fullName>
    </submittedName>
</protein>
<keyword evidence="1" id="KW-0472">Membrane</keyword>
<feature type="transmembrane region" description="Helical" evidence="1">
    <location>
        <begin position="20"/>
        <end position="42"/>
    </location>
</feature>
<dbReference type="EMBL" id="LR796842">
    <property type="protein sequence ID" value="CAB4169469.1"/>
    <property type="molecule type" value="Genomic_DNA"/>
</dbReference>
<sequence>MTNDTEAAKHVVDVFSIGTVIGTLADILPSVAAIFTVVWTSIRIYETETVQRILRRRARKPGKNQE</sequence>